<keyword evidence="1" id="KW-0472">Membrane</keyword>
<dbReference type="Proteomes" id="UP000182227">
    <property type="component" value="Unassembled WGS sequence"/>
</dbReference>
<keyword evidence="1" id="KW-1133">Transmembrane helix</keyword>
<keyword evidence="1" id="KW-0812">Transmembrane</keyword>
<evidence type="ECO:0000256" key="1">
    <source>
        <dbReference type="SAM" id="Phobius"/>
    </source>
</evidence>
<protein>
    <recommendedName>
        <fullName evidence="4">Transmembrane protein</fullName>
    </recommendedName>
</protein>
<organism evidence="2 3">
    <name type="scientific">Mycolicibacterium conceptionense</name>
    <dbReference type="NCBI Taxonomy" id="451644"/>
    <lineage>
        <taxon>Bacteria</taxon>
        <taxon>Bacillati</taxon>
        <taxon>Actinomycetota</taxon>
        <taxon>Actinomycetes</taxon>
        <taxon>Mycobacteriales</taxon>
        <taxon>Mycobacteriaceae</taxon>
        <taxon>Mycolicibacterium</taxon>
    </lineage>
</organism>
<evidence type="ECO:0008006" key="4">
    <source>
        <dbReference type="Google" id="ProtNLM"/>
    </source>
</evidence>
<dbReference type="AlphaFoldDB" id="A0A0U1DUN3"/>
<gene>
    <name evidence="2" type="ORF">BN970_05272</name>
</gene>
<reference evidence="2 3" key="1">
    <citation type="submission" date="2015-03" db="EMBL/GenBank/DDBJ databases">
        <authorList>
            <person name="Murphy D."/>
        </authorList>
    </citation>
    <scope>NUCLEOTIDE SEQUENCE [LARGE SCALE GENOMIC DNA]</scope>
    <source>
        <strain evidence="2 3">D16</strain>
    </source>
</reference>
<name>A0A0U1DUN3_9MYCO</name>
<dbReference type="EMBL" id="CTEF01000005">
    <property type="protein sequence ID" value="CQD22359.1"/>
    <property type="molecule type" value="Genomic_DNA"/>
</dbReference>
<feature type="transmembrane region" description="Helical" evidence="1">
    <location>
        <begin position="103"/>
        <end position="125"/>
    </location>
</feature>
<proteinExistence type="predicted"/>
<sequence>MLLVGFRRLGRGGLGVLAFLGLRLVLVVLVVAGILDVLISVKVVVELEVGVVDVEIVAGTRFEVVGGLEFVVEVFGLARRGLCSLLGGRLLGGSRLVAVPPSALAAVLLAARLAGAFLAGVLVAVRFTGSSVAGLAFVAATYTLSVSRNFPVGMGILHRKRLLSNVGVLIGWDIHRYSVGGRRGPL</sequence>
<feature type="transmembrane region" description="Helical" evidence="1">
    <location>
        <begin position="131"/>
        <end position="151"/>
    </location>
</feature>
<accession>A0A0U1DUN3</accession>
<feature type="transmembrane region" description="Helical" evidence="1">
    <location>
        <begin position="12"/>
        <end position="35"/>
    </location>
</feature>
<evidence type="ECO:0000313" key="2">
    <source>
        <dbReference type="EMBL" id="CQD22359.1"/>
    </source>
</evidence>
<evidence type="ECO:0000313" key="3">
    <source>
        <dbReference type="Proteomes" id="UP000182227"/>
    </source>
</evidence>